<proteinExistence type="predicted"/>
<evidence type="ECO:0000313" key="3">
    <source>
        <dbReference type="Proteomes" id="UP000717696"/>
    </source>
</evidence>
<dbReference type="EMBL" id="JAGMUU010000034">
    <property type="protein sequence ID" value="KAH7117241.1"/>
    <property type="molecule type" value="Genomic_DNA"/>
</dbReference>
<evidence type="ECO:0000256" key="1">
    <source>
        <dbReference type="SAM" id="MobiDB-lite"/>
    </source>
</evidence>
<evidence type="ECO:0000313" key="2">
    <source>
        <dbReference type="EMBL" id="KAH7117241.1"/>
    </source>
</evidence>
<dbReference type="AlphaFoldDB" id="A0A9P9IDY8"/>
<comment type="caution">
    <text evidence="2">The sequence shown here is derived from an EMBL/GenBank/DDBJ whole genome shotgun (WGS) entry which is preliminary data.</text>
</comment>
<sequence>MASEPGVAATPEMVNPVYQEIIDRGTPIILSSPTPTPLQPPNKRPRYDQTTPTARLDLQHSGRPHKAAYTTPSGLGASIHTRPNNIATDSLTQVLREQDRRLNATRTVLKLVANSLDNITATCDQELKAPAEEIITLFTSFLKATILKTNDSPKLCPGLLQPILCIGVQALSTDHLVARA</sequence>
<dbReference type="Proteomes" id="UP000717696">
    <property type="component" value="Unassembled WGS sequence"/>
</dbReference>
<organism evidence="2 3">
    <name type="scientific">Dactylonectria estremocensis</name>
    <dbReference type="NCBI Taxonomy" id="1079267"/>
    <lineage>
        <taxon>Eukaryota</taxon>
        <taxon>Fungi</taxon>
        <taxon>Dikarya</taxon>
        <taxon>Ascomycota</taxon>
        <taxon>Pezizomycotina</taxon>
        <taxon>Sordariomycetes</taxon>
        <taxon>Hypocreomycetidae</taxon>
        <taxon>Hypocreales</taxon>
        <taxon>Nectriaceae</taxon>
        <taxon>Dactylonectria</taxon>
    </lineage>
</organism>
<accession>A0A9P9IDY8</accession>
<feature type="region of interest" description="Disordered" evidence="1">
    <location>
        <begin position="27"/>
        <end position="50"/>
    </location>
</feature>
<gene>
    <name evidence="2" type="ORF">B0J13DRAFT_630172</name>
</gene>
<name>A0A9P9IDY8_9HYPO</name>
<reference evidence="2" key="1">
    <citation type="journal article" date="2021" name="Nat. Commun.">
        <title>Genetic determinants of endophytism in the Arabidopsis root mycobiome.</title>
        <authorList>
            <person name="Mesny F."/>
            <person name="Miyauchi S."/>
            <person name="Thiergart T."/>
            <person name="Pickel B."/>
            <person name="Atanasova L."/>
            <person name="Karlsson M."/>
            <person name="Huettel B."/>
            <person name="Barry K.W."/>
            <person name="Haridas S."/>
            <person name="Chen C."/>
            <person name="Bauer D."/>
            <person name="Andreopoulos W."/>
            <person name="Pangilinan J."/>
            <person name="LaButti K."/>
            <person name="Riley R."/>
            <person name="Lipzen A."/>
            <person name="Clum A."/>
            <person name="Drula E."/>
            <person name="Henrissat B."/>
            <person name="Kohler A."/>
            <person name="Grigoriev I.V."/>
            <person name="Martin F.M."/>
            <person name="Hacquard S."/>
        </authorList>
    </citation>
    <scope>NUCLEOTIDE SEQUENCE</scope>
    <source>
        <strain evidence="2">MPI-CAGE-AT-0021</strain>
    </source>
</reference>
<dbReference type="OrthoDB" id="4763081at2759"/>
<keyword evidence="3" id="KW-1185">Reference proteome</keyword>
<protein>
    <submittedName>
        <fullName evidence="2">Uncharacterized protein</fullName>
    </submittedName>
</protein>